<keyword evidence="1" id="KW-0732">Signal</keyword>
<feature type="chain" id="PRO_5011557338" evidence="1">
    <location>
        <begin position="29"/>
        <end position="206"/>
    </location>
</feature>
<evidence type="ECO:0000313" key="3">
    <source>
        <dbReference type="Proteomes" id="UP000198994"/>
    </source>
</evidence>
<dbReference type="EMBL" id="FNAV01000006">
    <property type="protein sequence ID" value="SDE69197.1"/>
    <property type="molecule type" value="Genomic_DNA"/>
</dbReference>
<organism evidence="2 3">
    <name type="scientific">Salipiger thiooxidans</name>
    <dbReference type="NCBI Taxonomy" id="282683"/>
    <lineage>
        <taxon>Bacteria</taxon>
        <taxon>Pseudomonadati</taxon>
        <taxon>Pseudomonadota</taxon>
        <taxon>Alphaproteobacteria</taxon>
        <taxon>Rhodobacterales</taxon>
        <taxon>Roseobacteraceae</taxon>
        <taxon>Salipiger</taxon>
    </lineage>
</organism>
<evidence type="ECO:0000313" key="2">
    <source>
        <dbReference type="EMBL" id="SDE69197.1"/>
    </source>
</evidence>
<reference evidence="3" key="1">
    <citation type="submission" date="2016-10" db="EMBL/GenBank/DDBJ databases">
        <authorList>
            <person name="Varghese N."/>
            <person name="Submissions S."/>
        </authorList>
    </citation>
    <scope>NUCLEOTIDE SEQUENCE [LARGE SCALE GENOMIC DNA]</scope>
    <source>
        <strain evidence="3">DSM 10146</strain>
    </source>
</reference>
<gene>
    <name evidence="2" type="ORF">SAMN04488105_106176</name>
</gene>
<keyword evidence="3" id="KW-1185">Reference proteome</keyword>
<sequence>MRARRMKNVVRAGVAAFGLTLAGSAATAENVSYRFEWQGAGGYSMRGGMSFDAGFLGRSEVGAQDLSCFFIEGRRDGAPGGRWALSMLDEETSWVLTFRPQEQAFAVWGPDQPMPQAWNMDGFGTNCGEGGFGFNIGNAAQDLCIDGRLVVLSQVAPDRSFPVTRDDAMTFPADACMGPMLMSGLSGQAGWNLNAKDDPRVQRHLQ</sequence>
<name>A0A1G7F032_9RHOB</name>
<accession>A0A1G7F032</accession>
<dbReference type="STRING" id="282683.SAMN04488105_106176"/>
<dbReference type="Proteomes" id="UP000198994">
    <property type="component" value="Unassembled WGS sequence"/>
</dbReference>
<dbReference type="AlphaFoldDB" id="A0A1G7F032"/>
<proteinExistence type="predicted"/>
<protein>
    <submittedName>
        <fullName evidence="2">Uncharacterized protein</fullName>
    </submittedName>
</protein>
<feature type="signal peptide" evidence="1">
    <location>
        <begin position="1"/>
        <end position="28"/>
    </location>
</feature>
<evidence type="ECO:0000256" key="1">
    <source>
        <dbReference type="SAM" id="SignalP"/>
    </source>
</evidence>